<dbReference type="EMBL" id="RQPI01000019">
    <property type="protein sequence ID" value="RQW08620.1"/>
    <property type="molecule type" value="Genomic_DNA"/>
</dbReference>
<protein>
    <submittedName>
        <fullName evidence="1">Uncharacterized protein</fullName>
    </submittedName>
</protein>
<gene>
    <name evidence="1" type="ORF">EH198_22015</name>
</gene>
<comment type="caution">
    <text evidence="1">The sequence shown here is derived from an EMBL/GenBank/DDBJ whole genome shotgun (WGS) entry which is preliminary data.</text>
</comment>
<dbReference type="OrthoDB" id="2624238at2"/>
<evidence type="ECO:0000313" key="2">
    <source>
        <dbReference type="Proteomes" id="UP000282529"/>
    </source>
</evidence>
<dbReference type="RefSeq" id="WP_124697657.1">
    <property type="nucleotide sequence ID" value="NZ_JBHUFE010000027.1"/>
</dbReference>
<accession>A0A3N9P041</accession>
<reference evidence="1 2" key="1">
    <citation type="submission" date="2018-11" db="EMBL/GenBank/DDBJ databases">
        <title>Genome sequence of strain 7197.</title>
        <authorList>
            <person name="Gao J."/>
            <person name="Sun J."/>
        </authorList>
    </citation>
    <scope>NUCLEOTIDE SEQUENCE [LARGE SCALE GENOMIC DNA]</scope>
    <source>
        <strain evidence="1 2">7197</strain>
    </source>
</reference>
<dbReference type="AlphaFoldDB" id="A0A3N9P041"/>
<sequence length="153" mass="17513">MNRQLIGDTLRLLQAELSPIAGIKLPFSPAEGEGLLSVMEGYNLEYSRKLHFMGIYIILVQAARRHMECSADHPDLIRNVLDGDYLYSFYLQFAIKHRELDAVVFLAPFIKQQQIRIANGDYAELDLITLIGQFLNAEFKKKRRSEKAIEQVG</sequence>
<organism evidence="1 2">
    <name type="scientific">Paenibacillus rhizophilus</name>
    <dbReference type="NCBI Taxonomy" id="1850366"/>
    <lineage>
        <taxon>Bacteria</taxon>
        <taxon>Bacillati</taxon>
        <taxon>Bacillota</taxon>
        <taxon>Bacilli</taxon>
        <taxon>Bacillales</taxon>
        <taxon>Paenibacillaceae</taxon>
        <taxon>Paenibacillus</taxon>
    </lineage>
</organism>
<proteinExistence type="predicted"/>
<evidence type="ECO:0000313" key="1">
    <source>
        <dbReference type="EMBL" id="RQW08620.1"/>
    </source>
</evidence>
<dbReference type="Proteomes" id="UP000282529">
    <property type="component" value="Unassembled WGS sequence"/>
</dbReference>
<name>A0A3N9P041_9BACL</name>
<keyword evidence="2" id="KW-1185">Reference proteome</keyword>